<evidence type="ECO:0000256" key="1">
    <source>
        <dbReference type="ARBA" id="ARBA00004141"/>
    </source>
</evidence>
<dbReference type="InterPro" id="IPR052719">
    <property type="entry name" value="CvpA-like"/>
</dbReference>
<dbReference type="InterPro" id="IPR003825">
    <property type="entry name" value="Colicin-V_CvpA"/>
</dbReference>
<dbReference type="Pfam" id="PF02674">
    <property type="entry name" value="Colicin_V"/>
    <property type="match status" value="1"/>
</dbReference>
<dbReference type="EMBL" id="CVTF01000015">
    <property type="protein sequence ID" value="CRY98742.1"/>
    <property type="molecule type" value="Genomic_DNA"/>
</dbReference>
<evidence type="ECO:0000256" key="3">
    <source>
        <dbReference type="ARBA" id="ARBA00022989"/>
    </source>
</evidence>
<sequence>MNNLPVADLLVSAIIAACIVLSAMRGVIAEAGSMAAWVVAFFFAKLFAAPFADIAFASFQPRLFALALSFISLFVIACLIQKILRSLLTGAVSAVGLGFANRILGGVFGALKGILIITLLVILASKTDLPDTEEWRQSYTLPFFVSLSEAVLNHSGGTAETPEDD</sequence>
<evidence type="ECO:0000256" key="4">
    <source>
        <dbReference type="ARBA" id="ARBA00023136"/>
    </source>
</evidence>
<keyword evidence="4 5" id="KW-0472">Membrane</keyword>
<feature type="transmembrane region" description="Helical" evidence="5">
    <location>
        <begin position="34"/>
        <end position="56"/>
    </location>
</feature>
<evidence type="ECO:0000256" key="5">
    <source>
        <dbReference type="SAM" id="Phobius"/>
    </source>
</evidence>
<accession>A0A0H5Q9M5</accession>
<evidence type="ECO:0000256" key="2">
    <source>
        <dbReference type="ARBA" id="ARBA00022692"/>
    </source>
</evidence>
<feature type="transmembrane region" description="Helical" evidence="5">
    <location>
        <begin position="63"/>
        <end position="83"/>
    </location>
</feature>
<dbReference type="GO" id="GO:0016020">
    <property type="term" value="C:membrane"/>
    <property type="evidence" value="ECO:0007669"/>
    <property type="project" value="UniProtKB-SubCell"/>
</dbReference>
<dbReference type="PANTHER" id="PTHR36926">
    <property type="entry name" value="COLICIN V PRODUCTION PROTEIN"/>
    <property type="match status" value="1"/>
</dbReference>
<evidence type="ECO:0000313" key="7">
    <source>
        <dbReference type="Proteomes" id="UP000182715"/>
    </source>
</evidence>
<name>A0A0H5Q9M5_NEIMI</name>
<keyword evidence="2 5" id="KW-0812">Transmembrane</keyword>
<dbReference type="AlphaFoldDB" id="A0A0H5Q9M5"/>
<keyword evidence="3 5" id="KW-1133">Transmembrane helix</keyword>
<protein>
    <submittedName>
        <fullName evidence="6">Colicin V production protein</fullName>
    </submittedName>
</protein>
<feature type="transmembrane region" description="Helical" evidence="5">
    <location>
        <begin position="7"/>
        <end position="28"/>
    </location>
</feature>
<dbReference type="Proteomes" id="UP000182715">
    <property type="component" value="Unassembled WGS sequence"/>
</dbReference>
<proteinExistence type="predicted"/>
<organism evidence="6 7">
    <name type="scientific">Neisseria meningitidis serogroup B</name>
    <dbReference type="NCBI Taxonomy" id="491"/>
    <lineage>
        <taxon>Bacteria</taxon>
        <taxon>Pseudomonadati</taxon>
        <taxon>Pseudomonadota</taxon>
        <taxon>Betaproteobacteria</taxon>
        <taxon>Neisseriales</taxon>
        <taxon>Neisseriaceae</taxon>
        <taxon>Neisseria</taxon>
    </lineage>
</organism>
<reference evidence="6 7" key="1">
    <citation type="submission" date="2014-11" db="EMBL/GenBank/DDBJ databases">
        <authorList>
            <person name="Diene M.Seydina."/>
        </authorList>
    </citation>
    <scope>NUCLEOTIDE SEQUENCE [LARGE SCALE GENOMIC DNA]</scope>
    <source>
        <strain evidence="6 7">Neisseria meningitidis CHUV</strain>
    </source>
</reference>
<dbReference type="GO" id="GO:0009403">
    <property type="term" value="P:toxin biosynthetic process"/>
    <property type="evidence" value="ECO:0007669"/>
    <property type="project" value="InterPro"/>
</dbReference>
<evidence type="ECO:0000313" key="6">
    <source>
        <dbReference type="EMBL" id="CRY98742.1"/>
    </source>
</evidence>
<dbReference type="PANTHER" id="PTHR36926:SF1">
    <property type="entry name" value="COLICIN V PRODUCTION PROTEIN"/>
    <property type="match status" value="1"/>
</dbReference>
<feature type="transmembrane region" description="Helical" evidence="5">
    <location>
        <begin position="103"/>
        <end position="124"/>
    </location>
</feature>
<comment type="subcellular location">
    <subcellularLocation>
        <location evidence="1">Membrane</location>
        <topology evidence="1">Multi-pass membrane protein</topology>
    </subcellularLocation>
</comment>